<name>A0AAN8PQR9_PATCE</name>
<accession>A0AAN8PQR9</accession>
<evidence type="ECO:0000313" key="1">
    <source>
        <dbReference type="EMBL" id="KAK6182037.1"/>
    </source>
</evidence>
<comment type="caution">
    <text evidence="1">The sequence shown here is derived from an EMBL/GenBank/DDBJ whole genome shotgun (WGS) entry which is preliminary data.</text>
</comment>
<evidence type="ECO:0000313" key="2">
    <source>
        <dbReference type="Proteomes" id="UP001347796"/>
    </source>
</evidence>
<dbReference type="EMBL" id="JAZGQO010000007">
    <property type="protein sequence ID" value="KAK6182037.1"/>
    <property type="molecule type" value="Genomic_DNA"/>
</dbReference>
<organism evidence="1 2">
    <name type="scientific">Patella caerulea</name>
    <name type="common">Rayed Mediterranean limpet</name>
    <dbReference type="NCBI Taxonomy" id="87958"/>
    <lineage>
        <taxon>Eukaryota</taxon>
        <taxon>Metazoa</taxon>
        <taxon>Spiralia</taxon>
        <taxon>Lophotrochozoa</taxon>
        <taxon>Mollusca</taxon>
        <taxon>Gastropoda</taxon>
        <taxon>Patellogastropoda</taxon>
        <taxon>Patelloidea</taxon>
        <taxon>Patellidae</taxon>
        <taxon>Patella</taxon>
    </lineage>
</organism>
<dbReference type="Proteomes" id="UP001347796">
    <property type="component" value="Unassembled WGS sequence"/>
</dbReference>
<reference evidence="1 2" key="1">
    <citation type="submission" date="2024-01" db="EMBL/GenBank/DDBJ databases">
        <title>The genome of the rayed Mediterranean limpet Patella caerulea (Linnaeus, 1758).</title>
        <authorList>
            <person name="Anh-Thu Weber A."/>
            <person name="Halstead-Nussloch G."/>
        </authorList>
    </citation>
    <scope>NUCLEOTIDE SEQUENCE [LARGE SCALE GENOMIC DNA]</scope>
    <source>
        <strain evidence="1">AATW-2023a</strain>
        <tissue evidence="1">Whole specimen</tissue>
    </source>
</reference>
<protein>
    <submittedName>
        <fullName evidence="1">Uncharacterized protein</fullName>
    </submittedName>
</protein>
<keyword evidence="2" id="KW-1185">Reference proteome</keyword>
<dbReference type="AlphaFoldDB" id="A0AAN8PQR9"/>
<proteinExistence type="predicted"/>
<sequence length="106" mass="12705">MWWYLAISESIIKIFLKQTLVSIAFNIRQCAEKMIYVLIMFQPMPGEIARYVYSDAEFRTVHIRLRRSYEYCENLLRDWGQEYVKRLRNAISANPTKAPNNPIKRN</sequence>
<gene>
    <name evidence="1" type="ORF">SNE40_009804</name>
</gene>